<dbReference type="STRING" id="879819.A0A0J1BAN9"/>
<feature type="transmembrane region" description="Helical" evidence="8">
    <location>
        <begin position="309"/>
        <end position="328"/>
    </location>
</feature>
<comment type="function">
    <text evidence="8">Vacuolar effluxer which mediate the efflux of amino acids resulting from autophagic degradation. The release of autophagic amino acids allows the maintenance of protein synthesis and viability during nitrogen starvation.</text>
</comment>
<feature type="transmembrane region" description="Helical" evidence="8">
    <location>
        <begin position="340"/>
        <end position="359"/>
    </location>
</feature>
<keyword evidence="3 8" id="KW-0813">Transport</keyword>
<evidence type="ECO:0000256" key="2">
    <source>
        <dbReference type="ARBA" id="ARBA00006978"/>
    </source>
</evidence>
<dbReference type="GO" id="GO:0006865">
    <property type="term" value="P:amino acid transport"/>
    <property type="evidence" value="ECO:0007669"/>
    <property type="project" value="UniProtKB-KW"/>
</dbReference>
<sequence length="503" mass="55903">MPLPKPDRFADYITAADDAALFSSPLPTTGVRRTTTRGELYSWYIYYVGNCGLGPFNFAVTAWHNLLHRAGWDPTLGHASRCSDGPCYLHAFGAERSTHSTMLITNAISFGMQAAVYLVLGSMADYGSWRPHIVTIATVVGWGVSFAWLGVTAPPRWRIGTSLYVLGMLSYRVALTFWMAAFPGLSRDTPEMHKNERGLADGRISRAEFERRDMLARNNLAHVSFFLCSIGELAVLAILCGIILSIARGDDDSNARALSIVCAYSGGVWSKPFHLSTTPSRCAAASSRPILIKTIQEEVADFQALTLNYLLMDGIAAQALGIGVFWVVQKRWFLQTKTMLLFNGFFLLLITAWGCLGITQSYGFHNLWEFWVYQGFYGIFVSPFHAISQAMVSEVVPRGKEFMFFSLFAIVSQTSVVGLVVAKAIIDRTGNNNMPFTFLLGLGVIAMGILSTVDISKSRYECRKYLEEEAVNVYMMRHGEVREVADKLALEEKQRRQEAADQV</sequence>
<keyword evidence="8" id="KW-0926">Vacuole</keyword>
<keyword evidence="5 8" id="KW-1133">Transmembrane helix</keyword>
<evidence type="ECO:0000256" key="3">
    <source>
        <dbReference type="ARBA" id="ARBA00022448"/>
    </source>
</evidence>
<feature type="transmembrane region" description="Helical" evidence="8">
    <location>
        <begin position="438"/>
        <end position="456"/>
    </location>
</feature>
<keyword evidence="7 8" id="KW-0472">Membrane</keyword>
<reference evidence="9 10" key="1">
    <citation type="submission" date="2015-03" db="EMBL/GenBank/DDBJ databases">
        <title>Genomics and transcriptomics of the oil-accumulating basidiomycete yeast T. oleaginosus allow insights into substrate utilization and the diverse evolutionary trajectories of mating systems in fungi.</title>
        <authorList>
            <consortium name="DOE Joint Genome Institute"/>
            <person name="Kourist R."/>
            <person name="Kracht O."/>
            <person name="Bracharz F."/>
            <person name="Lipzen A."/>
            <person name="Nolan M."/>
            <person name="Ohm R."/>
            <person name="Grigoriev I."/>
            <person name="Sun S."/>
            <person name="Heitman J."/>
            <person name="Bruck T."/>
            <person name="Nowrousian M."/>
        </authorList>
    </citation>
    <scope>NUCLEOTIDE SEQUENCE [LARGE SCALE GENOMIC DNA]</scope>
    <source>
        <strain evidence="9 10">IBC0246</strain>
    </source>
</reference>
<evidence type="ECO:0000256" key="6">
    <source>
        <dbReference type="ARBA" id="ARBA00023006"/>
    </source>
</evidence>
<evidence type="ECO:0000256" key="5">
    <source>
        <dbReference type="ARBA" id="ARBA00022989"/>
    </source>
</evidence>
<comment type="similarity">
    <text evidence="2 8">Belongs to the ATG22 family.</text>
</comment>
<gene>
    <name evidence="9" type="ORF">CC85DRAFT_269951</name>
</gene>
<keyword evidence="10" id="KW-1185">Reference proteome</keyword>
<dbReference type="OrthoDB" id="42657at2759"/>
<feature type="transmembrane region" description="Helical" evidence="8">
    <location>
        <begin position="220"/>
        <end position="247"/>
    </location>
</feature>
<keyword evidence="8" id="KW-0029">Amino-acid transport</keyword>
<evidence type="ECO:0000313" key="10">
    <source>
        <dbReference type="Proteomes" id="UP000053611"/>
    </source>
</evidence>
<name>A0A0J1BAN9_9TREE</name>
<dbReference type="InterPro" id="IPR024671">
    <property type="entry name" value="Atg22-like"/>
</dbReference>
<dbReference type="PANTHER" id="PTHR23519:SF5">
    <property type="entry name" value="AUTOPHAGY-RELATED PROTEIN"/>
    <property type="match status" value="1"/>
</dbReference>
<protein>
    <recommendedName>
        <fullName evidence="8">Autophagy-related protein</fullName>
    </recommendedName>
</protein>
<evidence type="ECO:0000313" key="9">
    <source>
        <dbReference type="EMBL" id="KLT44974.1"/>
    </source>
</evidence>
<dbReference type="InterPro" id="IPR050495">
    <property type="entry name" value="ATG22/LtaA_families"/>
</dbReference>
<dbReference type="Proteomes" id="UP000053611">
    <property type="component" value="Unassembled WGS sequence"/>
</dbReference>
<dbReference type="PANTHER" id="PTHR23519">
    <property type="entry name" value="AUTOPHAGY-RELATED PROTEIN 22"/>
    <property type="match status" value="1"/>
</dbReference>
<evidence type="ECO:0000256" key="1">
    <source>
        <dbReference type="ARBA" id="ARBA00004128"/>
    </source>
</evidence>
<dbReference type="Gene3D" id="1.20.1250.20">
    <property type="entry name" value="MFS general substrate transporter like domains"/>
    <property type="match status" value="1"/>
</dbReference>
<feature type="transmembrane region" description="Helical" evidence="8">
    <location>
        <begin position="102"/>
        <end position="120"/>
    </location>
</feature>
<feature type="transmembrane region" description="Helical" evidence="8">
    <location>
        <begin position="132"/>
        <end position="151"/>
    </location>
</feature>
<dbReference type="GO" id="GO:0006914">
    <property type="term" value="P:autophagy"/>
    <property type="evidence" value="ECO:0007669"/>
    <property type="project" value="UniProtKB-KW"/>
</dbReference>
<dbReference type="Pfam" id="PF11700">
    <property type="entry name" value="ATG22"/>
    <property type="match status" value="2"/>
</dbReference>
<proteinExistence type="inferred from homology"/>
<feature type="transmembrane region" description="Helical" evidence="8">
    <location>
        <begin position="371"/>
        <end position="392"/>
    </location>
</feature>
<dbReference type="InterPro" id="IPR036259">
    <property type="entry name" value="MFS_trans_sf"/>
</dbReference>
<accession>A0A0J1BAN9</accession>
<dbReference type="AlphaFoldDB" id="A0A0J1BAN9"/>
<dbReference type="GO" id="GO:0005774">
    <property type="term" value="C:vacuolar membrane"/>
    <property type="evidence" value="ECO:0007669"/>
    <property type="project" value="UniProtKB-SubCell"/>
</dbReference>
<evidence type="ECO:0000256" key="4">
    <source>
        <dbReference type="ARBA" id="ARBA00022692"/>
    </source>
</evidence>
<comment type="caution">
    <text evidence="8">Lacks conserved residue(s) required for the propagation of feature annotation.</text>
</comment>
<feature type="transmembrane region" description="Helical" evidence="8">
    <location>
        <begin position="404"/>
        <end position="426"/>
    </location>
</feature>
<feature type="transmembrane region" description="Helical" evidence="8">
    <location>
        <begin position="163"/>
        <end position="185"/>
    </location>
</feature>
<dbReference type="EMBL" id="KQ087183">
    <property type="protein sequence ID" value="KLT44974.1"/>
    <property type="molecule type" value="Genomic_DNA"/>
</dbReference>
<evidence type="ECO:0000256" key="8">
    <source>
        <dbReference type="RuleBase" id="RU363073"/>
    </source>
</evidence>
<dbReference type="SUPFAM" id="SSF103473">
    <property type="entry name" value="MFS general substrate transporter"/>
    <property type="match status" value="1"/>
</dbReference>
<comment type="subcellular location">
    <subcellularLocation>
        <location evidence="1 8">Vacuole membrane</location>
        <topology evidence="1 8">Multi-pass membrane protein</topology>
    </subcellularLocation>
</comment>
<organism evidence="9 10">
    <name type="scientific">Cutaneotrichosporon oleaginosum</name>
    <dbReference type="NCBI Taxonomy" id="879819"/>
    <lineage>
        <taxon>Eukaryota</taxon>
        <taxon>Fungi</taxon>
        <taxon>Dikarya</taxon>
        <taxon>Basidiomycota</taxon>
        <taxon>Agaricomycotina</taxon>
        <taxon>Tremellomycetes</taxon>
        <taxon>Trichosporonales</taxon>
        <taxon>Trichosporonaceae</taxon>
        <taxon>Cutaneotrichosporon</taxon>
    </lineage>
</organism>
<evidence type="ECO:0000256" key="7">
    <source>
        <dbReference type="ARBA" id="ARBA00023136"/>
    </source>
</evidence>
<keyword evidence="6 8" id="KW-0072">Autophagy</keyword>
<keyword evidence="4 8" id="KW-0812">Transmembrane</keyword>